<keyword evidence="1" id="KW-1133">Transmembrane helix</keyword>
<protein>
    <submittedName>
        <fullName evidence="2">FixH family protein</fullName>
    </submittedName>
</protein>
<evidence type="ECO:0000256" key="1">
    <source>
        <dbReference type="SAM" id="Phobius"/>
    </source>
</evidence>
<reference evidence="2 3" key="1">
    <citation type="submission" date="2021-08" db="EMBL/GenBank/DDBJ databases">
        <title>complete genome sequencing of Deefgea sp. D25.</title>
        <authorList>
            <person name="Bae J.-W."/>
            <person name="Gim D.-H."/>
        </authorList>
    </citation>
    <scope>NUCLEOTIDE SEQUENCE [LARGE SCALE GENOMIC DNA]</scope>
    <source>
        <strain evidence="2 3">D25</strain>
    </source>
</reference>
<keyword evidence="1" id="KW-0812">Transmembrane</keyword>
<name>A0ABX8Z9P0_9NEIS</name>
<keyword evidence="3" id="KW-1185">Reference proteome</keyword>
<evidence type="ECO:0000313" key="2">
    <source>
        <dbReference type="EMBL" id="QZA79135.1"/>
    </source>
</evidence>
<dbReference type="InterPro" id="IPR008620">
    <property type="entry name" value="FixH"/>
</dbReference>
<accession>A0ABX8Z9P0</accession>
<dbReference type="Proteomes" id="UP000825679">
    <property type="component" value="Chromosome"/>
</dbReference>
<dbReference type="Pfam" id="PF05751">
    <property type="entry name" value="FixH"/>
    <property type="match status" value="1"/>
</dbReference>
<keyword evidence="1" id="KW-0472">Membrane</keyword>
<proteinExistence type="predicted"/>
<sequence length="163" mass="18372">MSTPHEEKPWYKHPHVWLLITFPVLAILGGMHMLYLAATSKDSLVSDNYYKEGNNINQRLQLEKAALAKGITAQVILGDNQQSIRILFNKKELGPIKLKIVHPTMNGLDQEITLSNPTAGMYTGSLKQPLQAGNWHVELSDDIKTWSLRKTWATQRDESVALP</sequence>
<gene>
    <name evidence="2" type="ORF">K4H28_06990</name>
</gene>
<feature type="transmembrane region" description="Helical" evidence="1">
    <location>
        <begin position="16"/>
        <end position="38"/>
    </location>
</feature>
<dbReference type="EMBL" id="CP081150">
    <property type="protein sequence ID" value="QZA79135.1"/>
    <property type="molecule type" value="Genomic_DNA"/>
</dbReference>
<organism evidence="2 3">
    <name type="scientific">Deefgea tanakiae</name>
    <dbReference type="NCBI Taxonomy" id="2865840"/>
    <lineage>
        <taxon>Bacteria</taxon>
        <taxon>Pseudomonadati</taxon>
        <taxon>Pseudomonadota</taxon>
        <taxon>Betaproteobacteria</taxon>
        <taxon>Neisseriales</taxon>
        <taxon>Chitinibacteraceae</taxon>
        <taxon>Deefgea</taxon>
    </lineage>
</organism>
<evidence type="ECO:0000313" key="3">
    <source>
        <dbReference type="Proteomes" id="UP000825679"/>
    </source>
</evidence>
<dbReference type="RefSeq" id="WP_221007654.1">
    <property type="nucleotide sequence ID" value="NZ_CP081150.1"/>
</dbReference>